<dbReference type="GO" id="GO:0003677">
    <property type="term" value="F:DNA binding"/>
    <property type="evidence" value="ECO:0007669"/>
    <property type="project" value="UniProtKB-KW"/>
</dbReference>
<dbReference type="PANTHER" id="PTHR36206:SF12">
    <property type="entry name" value="ASPERCRYPTIN BIOSYNTHESIS CLUSTER-SPECIFIC TRANSCRIPTION REGULATOR ATNN-RELATED"/>
    <property type="match status" value="1"/>
</dbReference>
<comment type="caution">
    <text evidence="8">The sequence shown here is derived from an EMBL/GenBank/DDBJ whole genome shotgun (WGS) entry which is preliminary data.</text>
</comment>
<evidence type="ECO:0000313" key="9">
    <source>
        <dbReference type="Proteomes" id="UP001172155"/>
    </source>
</evidence>
<proteinExistence type="predicted"/>
<evidence type="ECO:0000259" key="7">
    <source>
        <dbReference type="PROSITE" id="PS50048"/>
    </source>
</evidence>
<dbReference type="EMBL" id="JAUKUD010000002">
    <property type="protein sequence ID" value="KAK0752641.1"/>
    <property type="molecule type" value="Genomic_DNA"/>
</dbReference>
<dbReference type="GO" id="GO:0000981">
    <property type="term" value="F:DNA-binding transcription factor activity, RNA polymerase II-specific"/>
    <property type="evidence" value="ECO:0007669"/>
    <property type="project" value="InterPro"/>
</dbReference>
<dbReference type="PANTHER" id="PTHR36206">
    <property type="entry name" value="ASPERCRYPTIN BIOSYNTHESIS CLUSTER-SPECIFIC TRANSCRIPTION REGULATOR ATNN-RELATED"/>
    <property type="match status" value="1"/>
</dbReference>
<dbReference type="CDD" id="cd00067">
    <property type="entry name" value="GAL4"/>
    <property type="match status" value="1"/>
</dbReference>
<evidence type="ECO:0000313" key="8">
    <source>
        <dbReference type="EMBL" id="KAK0752641.1"/>
    </source>
</evidence>
<reference evidence="8" key="1">
    <citation type="submission" date="2023-06" db="EMBL/GenBank/DDBJ databases">
        <title>Genome-scale phylogeny and comparative genomics of the fungal order Sordariales.</title>
        <authorList>
            <consortium name="Lawrence Berkeley National Laboratory"/>
            <person name="Hensen N."/>
            <person name="Bonometti L."/>
            <person name="Westerberg I."/>
            <person name="Brannstrom I.O."/>
            <person name="Guillou S."/>
            <person name="Cros-Aarteil S."/>
            <person name="Calhoun S."/>
            <person name="Haridas S."/>
            <person name="Kuo A."/>
            <person name="Mondo S."/>
            <person name="Pangilinan J."/>
            <person name="Riley R."/>
            <person name="LaButti K."/>
            <person name="Andreopoulos B."/>
            <person name="Lipzen A."/>
            <person name="Chen C."/>
            <person name="Yanf M."/>
            <person name="Daum C."/>
            <person name="Ng V."/>
            <person name="Clum A."/>
            <person name="Steindorff A."/>
            <person name="Ohm R."/>
            <person name="Martin F."/>
            <person name="Silar P."/>
            <person name="Natvig D."/>
            <person name="Lalanne C."/>
            <person name="Gautier V."/>
            <person name="Ament-velasquez S.L."/>
            <person name="Kruys A."/>
            <person name="Hutchinson M.I."/>
            <person name="Powell A.J."/>
            <person name="Barry K."/>
            <person name="Miller A.N."/>
            <person name="Grigoriev I.V."/>
            <person name="Debuchy R."/>
            <person name="Gladieux P."/>
            <person name="Thoren M.H."/>
            <person name="Johannesson H."/>
        </authorList>
    </citation>
    <scope>NUCLEOTIDE SEQUENCE</scope>
    <source>
        <strain evidence="8">SMH3187-1</strain>
    </source>
</reference>
<gene>
    <name evidence="8" type="ORF">B0T18DRAFT_405298</name>
</gene>
<dbReference type="Proteomes" id="UP001172155">
    <property type="component" value="Unassembled WGS sequence"/>
</dbReference>
<dbReference type="Pfam" id="PF00172">
    <property type="entry name" value="Zn_clus"/>
    <property type="match status" value="1"/>
</dbReference>
<evidence type="ECO:0000256" key="6">
    <source>
        <dbReference type="ARBA" id="ARBA00023242"/>
    </source>
</evidence>
<keyword evidence="5" id="KW-0804">Transcription</keyword>
<dbReference type="Gene3D" id="4.10.240.10">
    <property type="entry name" value="Zn(2)-C6 fungal-type DNA-binding domain"/>
    <property type="match status" value="1"/>
</dbReference>
<name>A0AA40KBA1_9PEZI</name>
<evidence type="ECO:0000256" key="1">
    <source>
        <dbReference type="ARBA" id="ARBA00022723"/>
    </source>
</evidence>
<evidence type="ECO:0000256" key="2">
    <source>
        <dbReference type="ARBA" id="ARBA00022833"/>
    </source>
</evidence>
<dbReference type="PROSITE" id="PS50048">
    <property type="entry name" value="ZN2_CY6_FUNGAL_2"/>
    <property type="match status" value="1"/>
</dbReference>
<dbReference type="InterPro" id="IPR036864">
    <property type="entry name" value="Zn2-C6_fun-type_DNA-bd_sf"/>
</dbReference>
<keyword evidence="9" id="KW-1185">Reference proteome</keyword>
<evidence type="ECO:0000256" key="3">
    <source>
        <dbReference type="ARBA" id="ARBA00023015"/>
    </source>
</evidence>
<keyword evidence="6" id="KW-0539">Nucleus</keyword>
<dbReference type="PROSITE" id="PS00463">
    <property type="entry name" value="ZN2_CY6_FUNGAL_1"/>
    <property type="match status" value="1"/>
</dbReference>
<keyword evidence="4" id="KW-0238">DNA-binding</keyword>
<sequence length="593" mass="66006">MTFPTTKCEIQLSPPFRCLLLARVKWERPIKGCAQSKVVQDTKRDLSITIVAGINPIRHSPHHMMNPSSAVSNLHPQSIPGNPSRHTFKFHTKVRTGCLTCKTRKVKCDESKPDCRRCTSTGRTCDGYRSRTSSPPSSAALNRSLSASPPALFASSAEKRSFHFFHAHASKALGGYSNLAFWGREVMQAAIHSPPIRNLVVALGAAYEAYEYGADSGGGEDGGMAFALRQSNKSIRQLAALAPRSQPASPSAEATSVILTASVLFIYLAILHGHIAEAIQHVRSAVKVLQAFDAAWVQQQDGVDISPYPVRLSHLRTLLASVYGQLRSMIDETFFEVGDYDILVTDTKPATLFLSVDEAHVYAERLFYNTLALQQDAEHNGVDTPERLEAVVKRHRELCRALESSRDALDVLAASLDSADPERRRHEERGISMVRVYHLMLAIRLRIDMLRPEQRESSFDNLETFLEEMLAHCEFLVDQDRETSPSRPLCSSGLGYVMPLHTIAARCRNPGLRKRALHLLLDCPRRDGLWDGSVVGKIVSHTVQMEEQAADSESGRVRQVKIELQGERKAVLRFVTVADWLEGRNGTVRVIQW</sequence>
<organism evidence="8 9">
    <name type="scientific">Schizothecium vesticola</name>
    <dbReference type="NCBI Taxonomy" id="314040"/>
    <lineage>
        <taxon>Eukaryota</taxon>
        <taxon>Fungi</taxon>
        <taxon>Dikarya</taxon>
        <taxon>Ascomycota</taxon>
        <taxon>Pezizomycotina</taxon>
        <taxon>Sordariomycetes</taxon>
        <taxon>Sordariomycetidae</taxon>
        <taxon>Sordariales</taxon>
        <taxon>Schizotheciaceae</taxon>
        <taxon>Schizothecium</taxon>
    </lineage>
</organism>
<keyword evidence="1" id="KW-0479">Metal-binding</keyword>
<dbReference type="InterPro" id="IPR052360">
    <property type="entry name" value="Transcr_Regulatory_Proteins"/>
</dbReference>
<dbReference type="GO" id="GO:0008270">
    <property type="term" value="F:zinc ion binding"/>
    <property type="evidence" value="ECO:0007669"/>
    <property type="project" value="InterPro"/>
</dbReference>
<dbReference type="InterPro" id="IPR001138">
    <property type="entry name" value="Zn2Cys6_DnaBD"/>
</dbReference>
<dbReference type="SUPFAM" id="SSF57701">
    <property type="entry name" value="Zn2/Cys6 DNA-binding domain"/>
    <property type="match status" value="1"/>
</dbReference>
<protein>
    <recommendedName>
        <fullName evidence="7">Zn(2)-C6 fungal-type domain-containing protein</fullName>
    </recommendedName>
</protein>
<feature type="domain" description="Zn(2)-C6 fungal-type" evidence="7">
    <location>
        <begin position="97"/>
        <end position="125"/>
    </location>
</feature>
<keyword evidence="3" id="KW-0805">Transcription regulation</keyword>
<dbReference type="SMART" id="SM00066">
    <property type="entry name" value="GAL4"/>
    <property type="match status" value="1"/>
</dbReference>
<accession>A0AA40KBA1</accession>
<evidence type="ECO:0000256" key="4">
    <source>
        <dbReference type="ARBA" id="ARBA00023125"/>
    </source>
</evidence>
<keyword evidence="2" id="KW-0862">Zinc</keyword>
<dbReference type="AlphaFoldDB" id="A0AA40KBA1"/>
<evidence type="ECO:0000256" key="5">
    <source>
        <dbReference type="ARBA" id="ARBA00023163"/>
    </source>
</evidence>